<dbReference type="Proteomes" id="UP001283361">
    <property type="component" value="Unassembled WGS sequence"/>
</dbReference>
<reference evidence="1" key="1">
    <citation type="journal article" date="2023" name="G3 (Bethesda)">
        <title>A reference genome for the long-term kleptoplast-retaining sea slug Elysia crispata morphotype clarki.</title>
        <authorList>
            <person name="Eastman K.E."/>
            <person name="Pendleton A.L."/>
            <person name="Shaikh M.A."/>
            <person name="Suttiyut T."/>
            <person name="Ogas R."/>
            <person name="Tomko P."/>
            <person name="Gavelis G."/>
            <person name="Widhalm J.R."/>
            <person name="Wisecaver J.H."/>
        </authorList>
    </citation>
    <scope>NUCLEOTIDE SEQUENCE</scope>
    <source>
        <strain evidence="1">ECLA1</strain>
    </source>
</reference>
<accession>A0AAE1AP99</accession>
<name>A0AAE1AP99_9GAST</name>
<protein>
    <submittedName>
        <fullName evidence="1">Uncharacterized protein</fullName>
    </submittedName>
</protein>
<sequence length="77" mass="8373">MSSLCSFIRDNKLAYLGDHYSSPREAIGCTQLPSASSKTATPAIHIAGPRIQFLLVKSTDRQPQTYLSGFKVNIGES</sequence>
<dbReference type="EMBL" id="JAWDGP010001473">
    <property type="protein sequence ID" value="KAK3791389.1"/>
    <property type="molecule type" value="Genomic_DNA"/>
</dbReference>
<evidence type="ECO:0000313" key="2">
    <source>
        <dbReference type="Proteomes" id="UP001283361"/>
    </source>
</evidence>
<keyword evidence="2" id="KW-1185">Reference proteome</keyword>
<evidence type="ECO:0000313" key="1">
    <source>
        <dbReference type="EMBL" id="KAK3791389.1"/>
    </source>
</evidence>
<organism evidence="1 2">
    <name type="scientific">Elysia crispata</name>
    <name type="common">lettuce slug</name>
    <dbReference type="NCBI Taxonomy" id="231223"/>
    <lineage>
        <taxon>Eukaryota</taxon>
        <taxon>Metazoa</taxon>
        <taxon>Spiralia</taxon>
        <taxon>Lophotrochozoa</taxon>
        <taxon>Mollusca</taxon>
        <taxon>Gastropoda</taxon>
        <taxon>Heterobranchia</taxon>
        <taxon>Euthyneura</taxon>
        <taxon>Panpulmonata</taxon>
        <taxon>Sacoglossa</taxon>
        <taxon>Placobranchoidea</taxon>
        <taxon>Plakobranchidae</taxon>
        <taxon>Elysia</taxon>
    </lineage>
</organism>
<proteinExistence type="predicted"/>
<dbReference type="AlphaFoldDB" id="A0AAE1AP99"/>
<comment type="caution">
    <text evidence="1">The sequence shown here is derived from an EMBL/GenBank/DDBJ whole genome shotgun (WGS) entry which is preliminary data.</text>
</comment>
<gene>
    <name evidence="1" type="ORF">RRG08_012571</name>
</gene>